<dbReference type="RefSeq" id="WP_184692588.1">
    <property type="nucleotide sequence ID" value="NZ_JACHJN010000006.1"/>
</dbReference>
<dbReference type="GO" id="GO:0004222">
    <property type="term" value="F:metalloendopeptidase activity"/>
    <property type="evidence" value="ECO:0007669"/>
    <property type="project" value="InterPro"/>
</dbReference>
<dbReference type="InterPro" id="IPR036573">
    <property type="entry name" value="CBM_sf_5/12"/>
</dbReference>
<keyword evidence="5" id="KW-0378">Hydrolase</keyword>
<comment type="cofactor">
    <cofactor evidence="1">
        <name>Zn(2+)</name>
        <dbReference type="ChEBI" id="CHEBI:29105"/>
    </cofactor>
</comment>
<feature type="signal peptide" evidence="10">
    <location>
        <begin position="1"/>
        <end position="27"/>
    </location>
</feature>
<dbReference type="GO" id="GO:0005576">
    <property type="term" value="C:extracellular region"/>
    <property type="evidence" value="ECO:0007669"/>
    <property type="project" value="InterPro"/>
</dbReference>
<evidence type="ECO:0000313" key="13">
    <source>
        <dbReference type="Proteomes" id="UP000547510"/>
    </source>
</evidence>
<dbReference type="Gene3D" id="1.10.390.10">
    <property type="entry name" value="Neutral Protease Domain 2"/>
    <property type="match status" value="1"/>
</dbReference>
<evidence type="ECO:0000256" key="2">
    <source>
        <dbReference type="ARBA" id="ARBA00022670"/>
    </source>
</evidence>
<dbReference type="SUPFAM" id="SSF55486">
    <property type="entry name" value="Metalloproteases ('zincins'), catalytic domain"/>
    <property type="match status" value="1"/>
</dbReference>
<dbReference type="PANTHER" id="PTHR33794">
    <property type="entry name" value="BACILLOLYSIN"/>
    <property type="match status" value="1"/>
</dbReference>
<name>A0A841CPP7_9PSEU</name>
<evidence type="ECO:0000256" key="6">
    <source>
        <dbReference type="ARBA" id="ARBA00022833"/>
    </source>
</evidence>
<feature type="compositionally biased region" description="Low complexity" evidence="9">
    <location>
        <begin position="538"/>
        <end position="548"/>
    </location>
</feature>
<organism evidence="12 13">
    <name type="scientific">Saccharothrix tamanrassetensis</name>
    <dbReference type="NCBI Taxonomy" id="1051531"/>
    <lineage>
        <taxon>Bacteria</taxon>
        <taxon>Bacillati</taxon>
        <taxon>Actinomycetota</taxon>
        <taxon>Actinomycetes</taxon>
        <taxon>Pseudonocardiales</taxon>
        <taxon>Pseudonocardiaceae</taxon>
        <taxon>Saccharothrix</taxon>
    </lineage>
</organism>
<feature type="region of interest" description="Disordered" evidence="9">
    <location>
        <begin position="528"/>
        <end position="553"/>
    </location>
</feature>
<evidence type="ECO:0000256" key="4">
    <source>
        <dbReference type="ARBA" id="ARBA00022729"/>
    </source>
</evidence>
<keyword evidence="13" id="KW-1185">Reference proteome</keyword>
<dbReference type="InterPro" id="IPR003610">
    <property type="entry name" value="CBM5/12"/>
</dbReference>
<evidence type="ECO:0000256" key="5">
    <source>
        <dbReference type="ARBA" id="ARBA00022801"/>
    </source>
</evidence>
<dbReference type="Pfam" id="PF03413">
    <property type="entry name" value="PepSY"/>
    <property type="match status" value="1"/>
</dbReference>
<accession>A0A841CPP7</accession>
<dbReference type="Gene3D" id="2.10.10.20">
    <property type="entry name" value="Carbohydrate-binding module superfamily 5/12"/>
    <property type="match status" value="1"/>
</dbReference>
<dbReference type="Pfam" id="PF02868">
    <property type="entry name" value="Peptidase_M4_C"/>
    <property type="match status" value="1"/>
</dbReference>
<proteinExistence type="predicted"/>
<dbReference type="PANTHER" id="PTHR33794:SF1">
    <property type="entry name" value="BACILLOLYSIN"/>
    <property type="match status" value="1"/>
</dbReference>
<dbReference type="SMART" id="SM00495">
    <property type="entry name" value="ChtBD3"/>
    <property type="match status" value="1"/>
</dbReference>
<dbReference type="GO" id="GO:0006508">
    <property type="term" value="P:proteolysis"/>
    <property type="evidence" value="ECO:0007669"/>
    <property type="project" value="UniProtKB-KW"/>
</dbReference>
<dbReference type="CDD" id="cd12215">
    <property type="entry name" value="ChiC_BD"/>
    <property type="match status" value="1"/>
</dbReference>
<feature type="chain" id="PRO_5033067082" evidence="10">
    <location>
        <begin position="28"/>
        <end position="882"/>
    </location>
</feature>
<evidence type="ECO:0000256" key="10">
    <source>
        <dbReference type="SAM" id="SignalP"/>
    </source>
</evidence>
<dbReference type="AlphaFoldDB" id="A0A841CPP7"/>
<keyword evidence="4 10" id="KW-0732">Signal</keyword>
<evidence type="ECO:0000256" key="9">
    <source>
        <dbReference type="SAM" id="MobiDB-lite"/>
    </source>
</evidence>
<dbReference type="Gene3D" id="3.10.170.10">
    <property type="match status" value="1"/>
</dbReference>
<keyword evidence="7 12" id="KW-0482">Metalloprotease</keyword>
<comment type="caution">
    <text evidence="12">The sequence shown here is derived from an EMBL/GenBank/DDBJ whole genome shotgun (WGS) entry which is preliminary data.</text>
</comment>
<dbReference type="Pfam" id="PF07504">
    <property type="entry name" value="FTP"/>
    <property type="match status" value="1"/>
</dbReference>
<dbReference type="InterPro" id="IPR013856">
    <property type="entry name" value="Peptidase_M4_domain"/>
</dbReference>
<dbReference type="InterPro" id="IPR027268">
    <property type="entry name" value="Peptidase_M4/M1_CTD_sf"/>
</dbReference>
<dbReference type="InterPro" id="IPR011096">
    <property type="entry name" value="FTP_domain"/>
</dbReference>
<protein>
    <submittedName>
        <fullName evidence="12">Zn-dependent metalloprotease</fullName>
    </submittedName>
</protein>
<evidence type="ECO:0000256" key="7">
    <source>
        <dbReference type="ARBA" id="ARBA00023049"/>
    </source>
</evidence>
<dbReference type="EMBL" id="JACHJN010000006">
    <property type="protein sequence ID" value="MBB5957466.1"/>
    <property type="molecule type" value="Genomic_DNA"/>
</dbReference>
<feature type="region of interest" description="Disordered" evidence="9">
    <location>
        <begin position="199"/>
        <end position="218"/>
    </location>
</feature>
<dbReference type="InterPro" id="IPR050728">
    <property type="entry name" value="Zinc_Metalloprotease_M4"/>
</dbReference>
<dbReference type="InterPro" id="IPR013783">
    <property type="entry name" value="Ig-like_fold"/>
</dbReference>
<evidence type="ECO:0000256" key="3">
    <source>
        <dbReference type="ARBA" id="ARBA00022723"/>
    </source>
</evidence>
<evidence type="ECO:0000313" key="12">
    <source>
        <dbReference type="EMBL" id="MBB5957466.1"/>
    </source>
</evidence>
<gene>
    <name evidence="12" type="ORF">FHS29_004061</name>
</gene>
<dbReference type="Gene3D" id="2.60.40.10">
    <property type="entry name" value="Immunoglobulins"/>
    <property type="match status" value="1"/>
</dbReference>
<dbReference type="GO" id="GO:0004553">
    <property type="term" value="F:hydrolase activity, hydrolyzing O-glycosyl compounds"/>
    <property type="evidence" value="ECO:0007669"/>
    <property type="project" value="InterPro"/>
</dbReference>
<dbReference type="Proteomes" id="UP000547510">
    <property type="component" value="Unassembled WGS sequence"/>
</dbReference>
<keyword evidence="6" id="KW-0862">Zinc</keyword>
<feature type="domain" description="Chitin-binding type-3" evidence="11">
    <location>
        <begin position="834"/>
        <end position="879"/>
    </location>
</feature>
<dbReference type="Pfam" id="PF01447">
    <property type="entry name" value="Peptidase_M4"/>
    <property type="match status" value="1"/>
</dbReference>
<dbReference type="InterPro" id="IPR001570">
    <property type="entry name" value="Peptidase_M4_C_domain"/>
</dbReference>
<evidence type="ECO:0000259" key="11">
    <source>
        <dbReference type="SMART" id="SM00495"/>
    </source>
</evidence>
<reference evidence="12 13" key="1">
    <citation type="submission" date="2020-08" db="EMBL/GenBank/DDBJ databases">
        <title>Genomic Encyclopedia of Type Strains, Phase III (KMG-III): the genomes of soil and plant-associated and newly described type strains.</title>
        <authorList>
            <person name="Whitman W."/>
        </authorList>
    </citation>
    <scope>NUCLEOTIDE SEQUENCE [LARGE SCALE GENOMIC DNA]</scope>
    <source>
        <strain evidence="12 13">CECT 8640</strain>
    </source>
</reference>
<sequence>MKRSIGVYLAACLAALSVQTASSVAQAAPAAPDSPVTLATTAADAAAASGLDALAKGPDEQFQRKAVYTGGIPGKKDLFYVSYDRTYKGLPVIGGDAVVATDAAGKILDTVAANEGGLAVDTRARVSVQRAKAIARGQLSKVDKVEGGTLSVLAEDHGKLVYEVIVSGQREGAPSRLHVYVNAHDGAVEDLVDDVKAGTGNSEWNGPNPLNIDTSNNSTVDDTRPGLRCVDYATNQPFSKPSNSFGTGKATSKETGCADVLWSTQKQWDMLKNWLGRNGIDGNGRGVTVKVGLDKVNAYWTGQHIEIGRNNANQWIASMDVVGHEHGHAIDQYTPGGAGREAGLGEATGDIMGALTEAYANEPSPFDTPDYLVGEKVNLVGQGPIRNMADPKAVGGHPNCWSSAIPGTEVHAAAGPLNHWFYLLAEGSSPGGGKPNSPTCDGSTVRGIGIQAAGRVFYNAMLLKTSTMTHFKYRVATLTAAKALDPTCAQYNVVKAAWQAISVPAQAGEPTCVSTPVDDFSLALNPSSVTVPQGGQGTATLSSTTTSGNPQSVALSASGAPSGVVVKFNPETITSGQSSTVNVTVPSSTPAGTYPVTVQGKGGATHTASFNVVVTGTAPVNDFSIALNPSSGDTNPGGSVTTTVGTTVTSGESQKVSLSASGLPAGATATFSPATIAAGESSKLTIATTAATPAGTHTVTVTGAGADASHSATYTLRVGGEPPANDFSVALNPTSGTVQAGSSATSTVSTTTTAGSPHKVHFAASGLPTGATATFTPLSVESGESSTLTIATAATTPEGTYTITVTATGTDTSHTATYTLTVQGGGGPGGCDGVPAWDASTAYVPNDEVSHNSHKWKSTWYSTGAEPGHPGSWAVWQDQGAC</sequence>
<dbReference type="GO" id="GO:0030246">
    <property type="term" value="F:carbohydrate binding"/>
    <property type="evidence" value="ECO:0007669"/>
    <property type="project" value="InterPro"/>
</dbReference>
<dbReference type="GO" id="GO:0005975">
    <property type="term" value="P:carbohydrate metabolic process"/>
    <property type="evidence" value="ECO:0007669"/>
    <property type="project" value="InterPro"/>
</dbReference>
<dbReference type="InterPro" id="IPR025711">
    <property type="entry name" value="PepSY"/>
</dbReference>
<evidence type="ECO:0000256" key="1">
    <source>
        <dbReference type="ARBA" id="ARBA00001947"/>
    </source>
</evidence>
<dbReference type="GO" id="GO:0046872">
    <property type="term" value="F:metal ion binding"/>
    <property type="evidence" value="ECO:0007669"/>
    <property type="project" value="UniProtKB-KW"/>
</dbReference>
<keyword evidence="8" id="KW-0865">Zymogen</keyword>
<dbReference type="SUPFAM" id="SSF51055">
    <property type="entry name" value="Carbohydrate binding domain"/>
    <property type="match status" value="1"/>
</dbReference>
<keyword evidence="2 12" id="KW-0645">Protease</keyword>
<evidence type="ECO:0000256" key="8">
    <source>
        <dbReference type="ARBA" id="ARBA00023145"/>
    </source>
</evidence>
<keyword evidence="3" id="KW-0479">Metal-binding</keyword>
<dbReference type="CDD" id="cd09597">
    <property type="entry name" value="M4_TLP"/>
    <property type="match status" value="1"/>
</dbReference>